<name>A0A0F9TBW5_9ZZZZ</name>
<organism evidence="2">
    <name type="scientific">marine sediment metagenome</name>
    <dbReference type="NCBI Taxonomy" id="412755"/>
    <lineage>
        <taxon>unclassified sequences</taxon>
        <taxon>metagenomes</taxon>
        <taxon>ecological metagenomes</taxon>
    </lineage>
</organism>
<dbReference type="Pfam" id="PF12705">
    <property type="entry name" value="PDDEXK_1"/>
    <property type="match status" value="1"/>
</dbReference>
<comment type="caution">
    <text evidence="2">The sequence shown here is derived from an EMBL/GenBank/DDBJ whole genome shotgun (WGS) entry which is preliminary data.</text>
</comment>
<gene>
    <name evidence="2" type="ORF">LCGC14_0411400</name>
</gene>
<dbReference type="AlphaFoldDB" id="A0A0F9TBW5"/>
<reference evidence="2" key="1">
    <citation type="journal article" date="2015" name="Nature">
        <title>Complex archaea that bridge the gap between prokaryotes and eukaryotes.</title>
        <authorList>
            <person name="Spang A."/>
            <person name="Saw J.H."/>
            <person name="Jorgensen S.L."/>
            <person name="Zaremba-Niedzwiedzka K."/>
            <person name="Martijn J."/>
            <person name="Lind A.E."/>
            <person name="van Eijk R."/>
            <person name="Schleper C."/>
            <person name="Guy L."/>
            <person name="Ettema T.J."/>
        </authorList>
    </citation>
    <scope>NUCLEOTIDE SEQUENCE</scope>
</reference>
<evidence type="ECO:0000313" key="2">
    <source>
        <dbReference type="EMBL" id="KKN72427.1"/>
    </source>
</evidence>
<sequence length="416" mass="47378">MSKRLIHLSASSIGDYKACVTRFMAKYICGLRRTGHTESQRRGLIWHTLQEILYGKPGGPCPLCCDPGLLEGSIMPGATCAVCDCTGVMLHDTALKAAQEHLCKHYEHVPSGVEPEAYETERAKLLYALHVYNWYWNIQSDGLGYEVVATEVPFKLPILNPDGNVCRDAILVGKIDKIIRFGDTLVGTMEHKSTTRDIDPNAEYWNKLIIDTQTTMYPYALARMQKEGQLEKYGIMPDHELPVTTLYDVTRMPAIKMKALSQAETNSLIETGEYCGAEFDIDGCGITKDGNKKNQWFSDRPTVDGCSVTIVEGKKASAFRETENMYGARVFRDMTENPEKYFQRREITRTTDELARFEGEIYSIYKHILYLRKTGYWYKCEGSCERPFKCDYALSYCYVGEEISRDNVLEGFELIW</sequence>
<evidence type="ECO:0000259" key="1">
    <source>
        <dbReference type="Pfam" id="PF12705"/>
    </source>
</evidence>
<proteinExistence type="predicted"/>
<accession>A0A0F9TBW5</accession>
<feature type="domain" description="PD-(D/E)XK endonuclease-like" evidence="1">
    <location>
        <begin position="7"/>
        <end position="232"/>
    </location>
</feature>
<dbReference type="EMBL" id="LAZR01000363">
    <property type="protein sequence ID" value="KKN72427.1"/>
    <property type="molecule type" value="Genomic_DNA"/>
</dbReference>
<dbReference type="InterPro" id="IPR038726">
    <property type="entry name" value="PDDEXK_AddAB-type"/>
</dbReference>
<protein>
    <recommendedName>
        <fullName evidence="1">PD-(D/E)XK endonuclease-like domain-containing protein</fullName>
    </recommendedName>
</protein>